<dbReference type="GO" id="GO:0006974">
    <property type="term" value="P:DNA damage response"/>
    <property type="evidence" value="ECO:0007669"/>
    <property type="project" value="InterPro"/>
</dbReference>
<name>A0A974BSE5_XENLA</name>
<dbReference type="GO" id="GO:0003697">
    <property type="term" value="F:single-stranded DNA binding"/>
    <property type="evidence" value="ECO:0007669"/>
    <property type="project" value="InterPro"/>
</dbReference>
<dbReference type="AlphaFoldDB" id="A0A974BSE5"/>
<evidence type="ECO:0000313" key="4">
    <source>
        <dbReference type="EMBL" id="OCT60099.1"/>
    </source>
</evidence>
<dbReference type="Proteomes" id="UP000694892">
    <property type="component" value="Chromosome 9_10S"/>
</dbReference>
<accession>A0A974BSE5</accession>
<evidence type="ECO:0000256" key="2">
    <source>
        <dbReference type="ARBA" id="ARBA00023242"/>
    </source>
</evidence>
<dbReference type="GO" id="GO:0005634">
    <property type="term" value="C:nucleus"/>
    <property type="evidence" value="ECO:0007669"/>
    <property type="project" value="UniProtKB-SubCell"/>
</dbReference>
<gene>
    <name evidence="4" type="ORF">XELAEV_18046119mg</name>
</gene>
<evidence type="ECO:0000259" key="3">
    <source>
        <dbReference type="SMART" id="SM00731"/>
    </source>
</evidence>
<proteinExistence type="predicted"/>
<comment type="subcellular location">
    <subcellularLocation>
        <location evidence="1">Nucleus</location>
    </subcellularLocation>
</comment>
<dbReference type="GO" id="GO:0031593">
    <property type="term" value="F:polyubiquitin modification-dependent protein binding"/>
    <property type="evidence" value="ECO:0007669"/>
    <property type="project" value="TreeGrafter"/>
</dbReference>
<dbReference type="Pfam" id="PF10263">
    <property type="entry name" value="SprT-like"/>
    <property type="match status" value="1"/>
</dbReference>
<dbReference type="PANTHER" id="PTHR21220:SF8">
    <property type="entry name" value="SPRT-LIKE DOMAIN-CONTAINING PROTEIN SPARTAN"/>
    <property type="match status" value="1"/>
</dbReference>
<evidence type="ECO:0000256" key="1">
    <source>
        <dbReference type="ARBA" id="ARBA00004123"/>
    </source>
</evidence>
<dbReference type="GO" id="GO:0004222">
    <property type="term" value="F:metalloendopeptidase activity"/>
    <property type="evidence" value="ECO:0007669"/>
    <property type="project" value="InterPro"/>
</dbReference>
<dbReference type="Pfam" id="PF22934">
    <property type="entry name" value="SPRTN_ZBD"/>
    <property type="match status" value="1"/>
</dbReference>
<dbReference type="PANTHER" id="PTHR21220">
    <property type="entry name" value="DNA-DEPENDENT METALLOPROTEASE SPRTN"/>
    <property type="match status" value="1"/>
</dbReference>
<protein>
    <recommendedName>
        <fullName evidence="3">SprT-like domain-containing protein</fullName>
    </recommendedName>
</protein>
<evidence type="ECO:0000313" key="5">
    <source>
        <dbReference type="Proteomes" id="UP000694892"/>
    </source>
</evidence>
<reference evidence="5" key="1">
    <citation type="journal article" date="2016" name="Nature">
        <title>Genome evolution in the allotetraploid frog Xenopus laevis.</title>
        <authorList>
            <person name="Session A.M."/>
            <person name="Uno Y."/>
            <person name="Kwon T."/>
            <person name="Chapman J.A."/>
            <person name="Toyoda A."/>
            <person name="Takahashi S."/>
            <person name="Fukui A."/>
            <person name="Hikosaka A."/>
            <person name="Suzuki A."/>
            <person name="Kondo M."/>
            <person name="van Heeringen S.J."/>
            <person name="Quigley I."/>
            <person name="Heinz S."/>
            <person name="Ogino H."/>
            <person name="Ochi H."/>
            <person name="Hellsten U."/>
            <person name="Lyons J.B."/>
            <person name="Simakov O."/>
            <person name="Putnam N."/>
            <person name="Stites J."/>
            <person name="Kuroki Y."/>
            <person name="Tanaka T."/>
            <person name="Michiue T."/>
            <person name="Watanabe M."/>
            <person name="Bogdanovic O."/>
            <person name="Lister R."/>
            <person name="Georgiou G."/>
            <person name="Paranjpe S.S."/>
            <person name="van Kruijsbergen I."/>
            <person name="Shu S."/>
            <person name="Carlson J."/>
            <person name="Kinoshita T."/>
            <person name="Ohta Y."/>
            <person name="Mawaribuchi S."/>
            <person name="Jenkins J."/>
            <person name="Grimwood J."/>
            <person name="Schmutz J."/>
            <person name="Mitros T."/>
            <person name="Mozaffari S.V."/>
            <person name="Suzuki Y."/>
            <person name="Haramoto Y."/>
            <person name="Yamamoto T.S."/>
            <person name="Takagi C."/>
            <person name="Heald R."/>
            <person name="Miller K."/>
            <person name="Haudenschild C."/>
            <person name="Kitzman J."/>
            <person name="Nakayama T."/>
            <person name="Izutsu Y."/>
            <person name="Robert J."/>
            <person name="Fortriede J."/>
            <person name="Burns K."/>
            <person name="Lotay V."/>
            <person name="Karimi K."/>
            <person name="Yasuoka Y."/>
            <person name="Dichmann D.S."/>
            <person name="Flajnik M.F."/>
            <person name="Houston D.W."/>
            <person name="Shendure J."/>
            <person name="DuPasquier L."/>
            <person name="Vize P.D."/>
            <person name="Zorn A.M."/>
            <person name="Ito M."/>
            <person name="Marcotte E.M."/>
            <person name="Wallingford J.B."/>
            <person name="Ito Y."/>
            <person name="Asashima M."/>
            <person name="Ueno N."/>
            <person name="Matsuda Y."/>
            <person name="Veenstra G.J."/>
            <person name="Fujiyama A."/>
            <person name="Harland R.M."/>
            <person name="Taira M."/>
            <person name="Rokhsar D.S."/>
        </authorList>
    </citation>
    <scope>NUCLEOTIDE SEQUENCE [LARGE SCALE GENOMIC DNA]</scope>
    <source>
        <strain evidence="5">J</strain>
    </source>
</reference>
<keyword evidence="2" id="KW-0539">Nucleus</keyword>
<dbReference type="InterPro" id="IPR006640">
    <property type="entry name" value="SprT-like_domain"/>
</dbReference>
<organism evidence="4 5">
    <name type="scientific">Xenopus laevis</name>
    <name type="common">African clawed frog</name>
    <dbReference type="NCBI Taxonomy" id="8355"/>
    <lineage>
        <taxon>Eukaryota</taxon>
        <taxon>Metazoa</taxon>
        <taxon>Chordata</taxon>
        <taxon>Craniata</taxon>
        <taxon>Vertebrata</taxon>
        <taxon>Euteleostomi</taxon>
        <taxon>Amphibia</taxon>
        <taxon>Batrachia</taxon>
        <taxon>Anura</taxon>
        <taxon>Pipoidea</taxon>
        <taxon>Pipidae</taxon>
        <taxon>Xenopodinae</taxon>
        <taxon>Xenopus</taxon>
        <taxon>Xenopus</taxon>
    </lineage>
</organism>
<dbReference type="EMBL" id="CM004483">
    <property type="protein sequence ID" value="OCT60099.1"/>
    <property type="molecule type" value="Genomic_DNA"/>
</dbReference>
<feature type="domain" description="SprT-like" evidence="3">
    <location>
        <begin position="182"/>
        <end position="353"/>
    </location>
</feature>
<dbReference type="InterPro" id="IPR055220">
    <property type="entry name" value="SPRTN_ZBD"/>
</dbReference>
<dbReference type="SMART" id="SM00731">
    <property type="entry name" value="SprT"/>
    <property type="match status" value="1"/>
</dbReference>
<sequence>MKIYRHPLLVACVGIFAGIKTNFDTGDNSDADDKFPSLHNSVIPLFKVGLGRWDTGKKPGGLPALVDHGRNLPITSGDHSRFLGCGRKPEHLEEPHEVIGEHTLINSYFKQKVKEKKKTQVDGHQKRTWLALSSKHASPKKTTLNTNYRSNFHSSNSDPNDPYLYGSLSIVDPRWETIDPNPDLQALYREFNGTFFAGILPQIEVKWSSKLTRYCKSLRNPDFFHLQEGGNCARCEVQLSKPILSLRPRKDTVETLLHEMIHVFLCVTKMDDEHDQHGLEFEQMMTSINMATGANISIYHTYQQEVEILKKHQWECNGPCGKIVKRACNRVPSCKERWFREHEQKCGGDFIKTSEPEGPARKKRRS</sequence>
<dbReference type="InterPro" id="IPR044245">
    <property type="entry name" value="Spartan"/>
</dbReference>